<gene>
    <name evidence="1" type="ORF">UX05_C0013G0004</name>
</gene>
<dbReference type="Proteomes" id="UP000034264">
    <property type="component" value="Unassembled WGS sequence"/>
</dbReference>
<sequence length="35" mass="3185">MGITGAAGAAGTASAAAVAHCSQTQTVLPSLVVTA</sequence>
<protein>
    <submittedName>
        <fullName evidence="1">Uncharacterized protein</fullName>
    </submittedName>
</protein>
<dbReference type="EMBL" id="LCKS01000013">
    <property type="protein sequence ID" value="KKU02481.1"/>
    <property type="molecule type" value="Genomic_DNA"/>
</dbReference>
<name>A0A0G1M2N8_9BACT</name>
<evidence type="ECO:0000313" key="1">
    <source>
        <dbReference type="EMBL" id="KKU02481.1"/>
    </source>
</evidence>
<dbReference type="AlphaFoldDB" id="A0A0G1M2N8"/>
<organism evidence="1 2">
    <name type="scientific">Candidatus Amesbacteria bacterium GW2011_GWC2_45_19</name>
    <dbReference type="NCBI Taxonomy" id="1618366"/>
    <lineage>
        <taxon>Bacteria</taxon>
        <taxon>Candidatus Amesiibacteriota</taxon>
    </lineage>
</organism>
<proteinExistence type="predicted"/>
<comment type="caution">
    <text evidence="1">The sequence shown here is derived from an EMBL/GenBank/DDBJ whole genome shotgun (WGS) entry which is preliminary data.</text>
</comment>
<reference evidence="1 2" key="1">
    <citation type="journal article" date="2015" name="Nature">
        <title>rRNA introns, odd ribosomes, and small enigmatic genomes across a large radiation of phyla.</title>
        <authorList>
            <person name="Brown C.T."/>
            <person name="Hug L.A."/>
            <person name="Thomas B.C."/>
            <person name="Sharon I."/>
            <person name="Castelle C.J."/>
            <person name="Singh A."/>
            <person name="Wilkins M.J."/>
            <person name="Williams K.H."/>
            <person name="Banfield J.F."/>
        </authorList>
    </citation>
    <scope>NUCLEOTIDE SEQUENCE [LARGE SCALE GENOMIC DNA]</scope>
</reference>
<accession>A0A0G1M2N8</accession>
<evidence type="ECO:0000313" key="2">
    <source>
        <dbReference type="Proteomes" id="UP000034264"/>
    </source>
</evidence>